<reference evidence="1 2" key="1">
    <citation type="journal article" date="2015" name="Genome Announc.">
        <title>Expanding the biotechnology potential of lactobacilli through comparative genomics of 213 strains and associated genera.</title>
        <authorList>
            <person name="Sun Z."/>
            <person name="Harris H.M."/>
            <person name="McCann A."/>
            <person name="Guo C."/>
            <person name="Argimon S."/>
            <person name="Zhang W."/>
            <person name="Yang X."/>
            <person name="Jeffery I.B."/>
            <person name="Cooney J.C."/>
            <person name="Kagawa T.F."/>
            <person name="Liu W."/>
            <person name="Song Y."/>
            <person name="Salvetti E."/>
            <person name="Wrobel A."/>
            <person name="Rasinkangas P."/>
            <person name="Parkhill J."/>
            <person name="Rea M.C."/>
            <person name="O'Sullivan O."/>
            <person name="Ritari J."/>
            <person name="Douillard F.P."/>
            <person name="Paul Ross R."/>
            <person name="Yang R."/>
            <person name="Briner A.E."/>
            <person name="Felis G.E."/>
            <person name="de Vos W.M."/>
            <person name="Barrangou R."/>
            <person name="Klaenhammer T.R."/>
            <person name="Caufield P.W."/>
            <person name="Cui Y."/>
            <person name="Zhang H."/>
            <person name="O'Toole P.W."/>
        </authorList>
    </citation>
    <scope>NUCLEOTIDE SEQUENCE [LARGE SCALE GENOMIC DNA]</scope>
    <source>
        <strain evidence="1 2">DSM 20587</strain>
    </source>
</reference>
<keyword evidence="1" id="KW-0645">Protease</keyword>
<evidence type="ECO:0000313" key="1">
    <source>
        <dbReference type="EMBL" id="KRM50912.1"/>
    </source>
</evidence>
<keyword evidence="1" id="KW-0378">Hydrolase</keyword>
<dbReference type="EMBL" id="AYYV01000064">
    <property type="protein sequence ID" value="KRM50912.1"/>
    <property type="molecule type" value="Genomic_DNA"/>
</dbReference>
<comment type="caution">
    <text evidence="1">The sequence shown here is derived from an EMBL/GenBank/DDBJ whole genome shotgun (WGS) entry which is preliminary data.</text>
</comment>
<proteinExistence type="predicted"/>
<gene>
    <name evidence="1" type="ORF">FC95_GL001839</name>
</gene>
<dbReference type="AlphaFoldDB" id="A0A8E1RJ04"/>
<accession>A0A8E1RJ04</accession>
<sequence length="305" mass="34570">MNFVDGKITLFSKLQLQWKLTKQSILEAHLMKKQLLKIVLSGLVFCGVLTAASTAQAKKPYSWSVMDGPLMYYTKPNVKGYIWNYSHTRKLHNVKNYRYTSWLVTNASTKRIKGKRSVYYRVYSANKKVKGLVWSGYLTKALATPLDKISSNQQYLNYINSNPSQRLTKALIKLFPNSPVDISLSRSIDNITATTPIKNQNFTDFIAISNLKDPNNPNPHQDGSIDSYLYYSYGQAITPRVKRVTEILNANGYNASKRASMTNYSLGVDVVDGALYGTTTNSPYPQHDDQTTRLIYEIYLAKNKA</sequence>
<organism evidence="1 2">
    <name type="scientific">Lentilactobacillus kefiri DSM 20587 = JCM 5818</name>
    <dbReference type="NCBI Taxonomy" id="1423764"/>
    <lineage>
        <taxon>Bacteria</taxon>
        <taxon>Bacillati</taxon>
        <taxon>Bacillota</taxon>
        <taxon>Bacilli</taxon>
        <taxon>Lactobacillales</taxon>
        <taxon>Lactobacillaceae</taxon>
        <taxon>Lentilactobacillus</taxon>
    </lineage>
</organism>
<name>A0A8E1RJ04_LENKE</name>
<dbReference type="Proteomes" id="UP000051164">
    <property type="component" value="Unassembled WGS sequence"/>
</dbReference>
<protein>
    <submittedName>
        <fullName evidence="1">D-alanyl-D-alanine carboxypeptidase</fullName>
    </submittedName>
</protein>
<dbReference type="GO" id="GO:0004180">
    <property type="term" value="F:carboxypeptidase activity"/>
    <property type="evidence" value="ECO:0007669"/>
    <property type="project" value="UniProtKB-KW"/>
</dbReference>
<evidence type="ECO:0000313" key="2">
    <source>
        <dbReference type="Proteomes" id="UP000051164"/>
    </source>
</evidence>
<keyword evidence="1" id="KW-0121">Carboxypeptidase</keyword>